<accession>A0A6G1HTR9</accession>
<proteinExistence type="predicted"/>
<name>A0A6G1HTR9_9PEZI</name>
<reference evidence="2" key="1">
    <citation type="journal article" date="2020" name="Stud. Mycol.">
        <title>101 Dothideomycetes genomes: a test case for predicting lifestyles and emergence of pathogens.</title>
        <authorList>
            <person name="Haridas S."/>
            <person name="Albert R."/>
            <person name="Binder M."/>
            <person name="Bloem J."/>
            <person name="Labutti K."/>
            <person name="Salamov A."/>
            <person name="Andreopoulos B."/>
            <person name="Baker S."/>
            <person name="Barry K."/>
            <person name="Bills G."/>
            <person name="Bluhm B."/>
            <person name="Cannon C."/>
            <person name="Castanera R."/>
            <person name="Culley D."/>
            <person name="Daum C."/>
            <person name="Ezra D."/>
            <person name="Gonzalez J."/>
            <person name="Henrissat B."/>
            <person name="Kuo A."/>
            <person name="Liang C."/>
            <person name="Lipzen A."/>
            <person name="Lutzoni F."/>
            <person name="Magnuson J."/>
            <person name="Mondo S."/>
            <person name="Nolan M."/>
            <person name="Ohm R."/>
            <person name="Pangilinan J."/>
            <person name="Park H.-J."/>
            <person name="Ramirez L."/>
            <person name="Alfaro M."/>
            <person name="Sun H."/>
            <person name="Tritt A."/>
            <person name="Yoshinaga Y."/>
            <person name="Zwiers L.-H."/>
            <person name="Turgeon B."/>
            <person name="Goodwin S."/>
            <person name="Spatafora J."/>
            <person name="Crous P."/>
            <person name="Grigoriev I."/>
        </authorList>
    </citation>
    <scope>NUCLEOTIDE SEQUENCE</scope>
    <source>
        <strain evidence="2">CBS 262.69</strain>
    </source>
</reference>
<dbReference type="Gene3D" id="3.40.50.1110">
    <property type="entry name" value="SGNH hydrolase"/>
    <property type="match status" value="1"/>
</dbReference>
<evidence type="ECO:0000313" key="3">
    <source>
        <dbReference type="Proteomes" id="UP000799640"/>
    </source>
</evidence>
<protein>
    <recommendedName>
        <fullName evidence="4">PLC-like phosphodiesterase</fullName>
    </recommendedName>
</protein>
<dbReference type="AlphaFoldDB" id="A0A6G1HTR9"/>
<keyword evidence="1" id="KW-0732">Signal</keyword>
<dbReference type="EMBL" id="ML996698">
    <property type="protein sequence ID" value="KAF2399229.1"/>
    <property type="molecule type" value="Genomic_DNA"/>
</dbReference>
<sequence length="285" mass="31261">MHFPVLTLALLAQLPSSLASPTAPPKGKRIQWVGHSFHWFLPEPVAQLATEAGIQGHVNIGVDRIGASTPCQHWNKGGNDTNTVKETLKAAKADVLTLATRELPQEECVPKFAQLGFQYKKDLRVMVHETWLPQSAAKDAEGCADWGCTNRDAATIDVLEDTRNKLEIPYKNKLRAQLQRLNAQAGTNLTSIVPVWDAVISMREMVVKGQLPGVPKQSSLFMDKLGHAQKPLRDMASYMWFAALYNINPIGSKVLTTGTPAGQAAILQKLAWETLKKEPLNGIGL</sequence>
<feature type="chain" id="PRO_5026092351" description="PLC-like phosphodiesterase" evidence="1">
    <location>
        <begin position="20"/>
        <end position="285"/>
    </location>
</feature>
<keyword evidence="3" id="KW-1185">Reference proteome</keyword>
<evidence type="ECO:0000256" key="1">
    <source>
        <dbReference type="SAM" id="SignalP"/>
    </source>
</evidence>
<dbReference type="InterPro" id="IPR036514">
    <property type="entry name" value="SGNH_hydro_sf"/>
</dbReference>
<dbReference type="OrthoDB" id="3908689at2759"/>
<organism evidence="2 3">
    <name type="scientific">Trichodelitschia bisporula</name>
    <dbReference type="NCBI Taxonomy" id="703511"/>
    <lineage>
        <taxon>Eukaryota</taxon>
        <taxon>Fungi</taxon>
        <taxon>Dikarya</taxon>
        <taxon>Ascomycota</taxon>
        <taxon>Pezizomycotina</taxon>
        <taxon>Dothideomycetes</taxon>
        <taxon>Dothideomycetes incertae sedis</taxon>
        <taxon>Phaeotrichales</taxon>
        <taxon>Phaeotrichaceae</taxon>
        <taxon>Trichodelitschia</taxon>
    </lineage>
</organism>
<dbReference type="Proteomes" id="UP000799640">
    <property type="component" value="Unassembled WGS sequence"/>
</dbReference>
<evidence type="ECO:0008006" key="4">
    <source>
        <dbReference type="Google" id="ProtNLM"/>
    </source>
</evidence>
<gene>
    <name evidence="2" type="ORF">EJ06DRAFT_557702</name>
</gene>
<feature type="signal peptide" evidence="1">
    <location>
        <begin position="1"/>
        <end position="19"/>
    </location>
</feature>
<evidence type="ECO:0000313" key="2">
    <source>
        <dbReference type="EMBL" id="KAF2399229.1"/>
    </source>
</evidence>